<reference evidence="2" key="1">
    <citation type="journal article" date="2020" name="BMC Genomics">
        <title>Correction to: Identification and distribution of gene clusters required for synthesis of sphingolipid metabolism inhibitors in diverse species of the filamentous fungus Fusarium.</title>
        <authorList>
            <person name="Kim H.S."/>
            <person name="Lohmar J.M."/>
            <person name="Busman M."/>
            <person name="Brown D.W."/>
            <person name="Naumann T.A."/>
            <person name="Divon H.H."/>
            <person name="Lysoe E."/>
            <person name="Uhlig S."/>
            <person name="Proctor R.H."/>
        </authorList>
    </citation>
    <scope>NUCLEOTIDE SEQUENCE</scope>
    <source>
        <strain evidence="2">NRRL 22465</strain>
    </source>
</reference>
<organism evidence="2 3">
    <name type="scientific">Fusarium zealandicum</name>
    <dbReference type="NCBI Taxonomy" id="1053134"/>
    <lineage>
        <taxon>Eukaryota</taxon>
        <taxon>Fungi</taxon>
        <taxon>Dikarya</taxon>
        <taxon>Ascomycota</taxon>
        <taxon>Pezizomycotina</taxon>
        <taxon>Sordariomycetes</taxon>
        <taxon>Hypocreomycetidae</taxon>
        <taxon>Hypocreales</taxon>
        <taxon>Nectriaceae</taxon>
        <taxon>Fusarium</taxon>
        <taxon>Fusarium staphyleae species complex</taxon>
    </lineage>
</organism>
<dbReference type="AlphaFoldDB" id="A0A8H4UUZ2"/>
<name>A0A8H4UUZ2_9HYPO</name>
<dbReference type="PANTHER" id="PTHR37540">
    <property type="entry name" value="TRANSCRIPTION FACTOR (ACR-2), PUTATIVE-RELATED-RELATED"/>
    <property type="match status" value="1"/>
</dbReference>
<dbReference type="OrthoDB" id="3469225at2759"/>
<evidence type="ECO:0000256" key="1">
    <source>
        <dbReference type="SAM" id="MobiDB-lite"/>
    </source>
</evidence>
<sequence>MDPRPGLKVSREKYRGISFVNTTATATTQAPSSKRPVLLSRIKFAKGPKARPLRKPVTDDDLRRVQEGEHRRLAPKNSDTSQGLQATSPDAFLVPYEAAAKIPEGLSFQFEPTKSWRQANEADDRSLPRPFGPAIPDWALHGLPVGVSDEGKMCFHAYLYSCPVRHHPFEQMQIISWQPLSRDQSRFDRMVLSPMALKCTLTMGALFLLLRSERRELAGFSMHSARLCALVNDLLGDTQKNTDKQIVIIQSVASLAILASMRQGFLGLQDHWYAHIKGLKLLVEAAGGSRNLPAPVQLLVKQADLKGASEAGIMPLLSFEKFQQPVSNRLPKNHRVAIEAAVRLYVLEDDDLSGILVALAMFVNTINHASSLRGRVVFDPLAVMEDYYHLEYQLLAAPCSIQKHQEPLQRHSSKDPSDMQDVEACLQLALRLAALCYLKLVKRGPRGSLDTSTRIIELLNQSLLYITKEASVDSIRSLDMGALIWICLVADETARLSQSQRGNSRLEESGRATCFKFLSWVLGTSKREGADLVDDYDFGLCRILALEKTWGGLWEPRSHMKEILDRYNGVNGYIYPA</sequence>
<protein>
    <submittedName>
        <fullName evidence="2">Uncharacterized protein</fullName>
    </submittedName>
</protein>
<evidence type="ECO:0000313" key="3">
    <source>
        <dbReference type="Proteomes" id="UP000635477"/>
    </source>
</evidence>
<proteinExistence type="predicted"/>
<dbReference type="Proteomes" id="UP000635477">
    <property type="component" value="Unassembled WGS sequence"/>
</dbReference>
<reference evidence="2" key="2">
    <citation type="submission" date="2020-05" db="EMBL/GenBank/DDBJ databases">
        <authorList>
            <person name="Kim H.-S."/>
            <person name="Proctor R.H."/>
            <person name="Brown D.W."/>
        </authorList>
    </citation>
    <scope>NUCLEOTIDE SEQUENCE</scope>
    <source>
        <strain evidence="2">NRRL 22465</strain>
    </source>
</reference>
<evidence type="ECO:0000313" key="2">
    <source>
        <dbReference type="EMBL" id="KAF4984581.1"/>
    </source>
</evidence>
<feature type="region of interest" description="Disordered" evidence="1">
    <location>
        <begin position="46"/>
        <end position="86"/>
    </location>
</feature>
<gene>
    <name evidence="2" type="ORF">FZEAL_257</name>
</gene>
<dbReference type="PANTHER" id="PTHR37540:SF5">
    <property type="entry name" value="TRANSCRIPTION FACTOR DOMAIN-CONTAINING PROTEIN"/>
    <property type="match status" value="1"/>
</dbReference>
<dbReference type="EMBL" id="JABEYC010000013">
    <property type="protein sequence ID" value="KAF4984581.1"/>
    <property type="molecule type" value="Genomic_DNA"/>
</dbReference>
<feature type="compositionally biased region" description="Basic and acidic residues" evidence="1">
    <location>
        <begin position="56"/>
        <end position="72"/>
    </location>
</feature>
<accession>A0A8H4UUZ2</accession>
<comment type="caution">
    <text evidence="2">The sequence shown here is derived from an EMBL/GenBank/DDBJ whole genome shotgun (WGS) entry which is preliminary data.</text>
</comment>
<keyword evidence="3" id="KW-1185">Reference proteome</keyword>
<feature type="compositionally biased region" description="Polar residues" evidence="1">
    <location>
        <begin position="77"/>
        <end position="86"/>
    </location>
</feature>